<name>A0ABU9AYQ0_9BACT</name>
<dbReference type="NCBIfam" id="TIGR03803">
    <property type="entry name" value="Gloeo_Verruco"/>
    <property type="match status" value="2"/>
</dbReference>
<accession>A0ABU9AYQ0</accession>
<evidence type="ECO:0000313" key="2">
    <source>
        <dbReference type="Proteomes" id="UP001371305"/>
    </source>
</evidence>
<reference evidence="1 2" key="1">
    <citation type="submission" date="2024-04" db="EMBL/GenBank/DDBJ databases">
        <title>Luteolibacter sp. isolated from soil.</title>
        <authorList>
            <person name="An J."/>
        </authorList>
    </citation>
    <scope>NUCLEOTIDE SEQUENCE [LARGE SCALE GENOMIC DNA]</scope>
    <source>
        <strain evidence="1 2">Y139</strain>
    </source>
</reference>
<evidence type="ECO:0000313" key="1">
    <source>
        <dbReference type="EMBL" id="MEK7951765.1"/>
    </source>
</evidence>
<dbReference type="InterPro" id="IPR022519">
    <property type="entry name" value="Gloeo/Verruco_rpt"/>
</dbReference>
<dbReference type="SUPFAM" id="SSF63829">
    <property type="entry name" value="Calcium-dependent phosphotriesterase"/>
    <property type="match status" value="1"/>
</dbReference>
<dbReference type="RefSeq" id="WP_341405488.1">
    <property type="nucleotide sequence ID" value="NZ_JBBUKT010000005.1"/>
</dbReference>
<dbReference type="EMBL" id="JBBUKT010000005">
    <property type="protein sequence ID" value="MEK7951765.1"/>
    <property type="molecule type" value="Genomic_DNA"/>
</dbReference>
<gene>
    <name evidence="1" type="ORF">WKV53_14705</name>
</gene>
<sequence length="621" mass="65918">MMSKLSDLVGRCSVAAVFGLGGVAWGQGSPPPAESPEPVFEEIGSMRISFMPLDELVTRGDGAFYCAGTWNWNDWGFAIFRIVPGEEPVIIHQFSNKEDAQSAVEGYNASSGLVLGADGALYGSCMYGGANGYGTIYRISADGVFSVVHDRTAATPGMTHLVAMPDGSLCGVASDGGPEGGGTLYRLDPNGALTILCAFEDMPFPPPEVGEQSPYRSPEELALGADGKLYGRFYVGGVTSPGDLHRSYGGLFRYDGPGAFTVLKEFSFMFHPACDLVATDDGFVAAGQFFMHHLAFDGTFTENYVNLNPLGDDLKRPMNLADGIYGLVREWYTQDPLLYRHVPGEGTTVVHHFSEEYRNRFMNFMVANDGMMYGLATIPPEGGASAAVTAGADAKAAAKAKSKKPSAAEATRSFRMKFSDAPASYVPSAQPDAAWLPVKATDGKREVIVDVLKNDRDVDGDKLTLTGLGAWEGDGSAEIISTPKGQRIRVITPESDPKSRLLTYQVSDGRGTSATGSLAVQSQAAGTFRGQATGTGIAPAEVTVVLGKNHTLKATVVLDGVSYSGKGLLDVDDTADVSLRSKSRQGLNLHLEYSRGDSRKVKATVVKDTAVRTGDCVPVVK</sequence>
<organism evidence="1 2">
    <name type="scientific">Luteolibacter soli</name>
    <dbReference type="NCBI Taxonomy" id="3135280"/>
    <lineage>
        <taxon>Bacteria</taxon>
        <taxon>Pseudomonadati</taxon>
        <taxon>Verrucomicrobiota</taxon>
        <taxon>Verrucomicrobiia</taxon>
        <taxon>Verrucomicrobiales</taxon>
        <taxon>Verrucomicrobiaceae</taxon>
        <taxon>Luteolibacter</taxon>
    </lineage>
</organism>
<keyword evidence="2" id="KW-1185">Reference proteome</keyword>
<proteinExistence type="predicted"/>
<protein>
    <submittedName>
        <fullName evidence="1">Choice-of-anchor tandem repeat GloVer-containing protein</fullName>
    </submittedName>
</protein>
<dbReference type="Pfam" id="PF17963">
    <property type="entry name" value="Big_9"/>
    <property type="match status" value="1"/>
</dbReference>
<dbReference type="Proteomes" id="UP001371305">
    <property type="component" value="Unassembled WGS sequence"/>
</dbReference>
<comment type="caution">
    <text evidence="1">The sequence shown here is derived from an EMBL/GenBank/DDBJ whole genome shotgun (WGS) entry which is preliminary data.</text>
</comment>